<dbReference type="EMBL" id="KN822085">
    <property type="protein sequence ID" value="KIM58527.1"/>
    <property type="molecule type" value="Genomic_DNA"/>
</dbReference>
<dbReference type="Proteomes" id="UP000053989">
    <property type="component" value="Unassembled WGS sequence"/>
</dbReference>
<keyword evidence="2" id="KW-1185">Reference proteome</keyword>
<dbReference type="HOGENOM" id="CLU_1653171_0_0_1"/>
<proteinExistence type="predicted"/>
<protein>
    <submittedName>
        <fullName evidence="1">Uncharacterized protein</fullName>
    </submittedName>
</protein>
<gene>
    <name evidence="1" type="ORF">SCLCIDRAFT_1092650</name>
</gene>
<evidence type="ECO:0000313" key="2">
    <source>
        <dbReference type="Proteomes" id="UP000053989"/>
    </source>
</evidence>
<evidence type="ECO:0000313" key="1">
    <source>
        <dbReference type="EMBL" id="KIM58527.1"/>
    </source>
</evidence>
<dbReference type="AlphaFoldDB" id="A0A0C3A1I4"/>
<sequence length="160" mass="17386">MRTGPSTVKDVARFGNVGGRFFIPLWSSSRFHSVFLSSLALAFPALDGIVLLESLGLPACLSLCLCLGHCFPPISMIPQSLSLCLSVSPCVTISVHMRPYHSLFLSSRFLCALPPDSPSLLVPDSTSVRLDPLTLVLDDHRSTGSRVDLCVPEKSLWLFN</sequence>
<organism evidence="1 2">
    <name type="scientific">Scleroderma citrinum Foug A</name>
    <dbReference type="NCBI Taxonomy" id="1036808"/>
    <lineage>
        <taxon>Eukaryota</taxon>
        <taxon>Fungi</taxon>
        <taxon>Dikarya</taxon>
        <taxon>Basidiomycota</taxon>
        <taxon>Agaricomycotina</taxon>
        <taxon>Agaricomycetes</taxon>
        <taxon>Agaricomycetidae</taxon>
        <taxon>Boletales</taxon>
        <taxon>Sclerodermatineae</taxon>
        <taxon>Sclerodermataceae</taxon>
        <taxon>Scleroderma</taxon>
    </lineage>
</organism>
<dbReference type="InParanoid" id="A0A0C3A1I4"/>
<name>A0A0C3A1I4_9AGAM</name>
<reference evidence="1 2" key="1">
    <citation type="submission" date="2014-04" db="EMBL/GenBank/DDBJ databases">
        <authorList>
            <consortium name="DOE Joint Genome Institute"/>
            <person name="Kuo A."/>
            <person name="Kohler A."/>
            <person name="Nagy L.G."/>
            <person name="Floudas D."/>
            <person name="Copeland A."/>
            <person name="Barry K.W."/>
            <person name="Cichocki N."/>
            <person name="Veneault-Fourrey C."/>
            <person name="LaButti K."/>
            <person name="Lindquist E.A."/>
            <person name="Lipzen A."/>
            <person name="Lundell T."/>
            <person name="Morin E."/>
            <person name="Murat C."/>
            <person name="Sun H."/>
            <person name="Tunlid A."/>
            <person name="Henrissat B."/>
            <person name="Grigoriev I.V."/>
            <person name="Hibbett D.S."/>
            <person name="Martin F."/>
            <person name="Nordberg H.P."/>
            <person name="Cantor M.N."/>
            <person name="Hua S.X."/>
        </authorList>
    </citation>
    <scope>NUCLEOTIDE SEQUENCE [LARGE SCALE GENOMIC DNA]</scope>
    <source>
        <strain evidence="1 2">Foug A</strain>
    </source>
</reference>
<reference evidence="2" key="2">
    <citation type="submission" date="2015-01" db="EMBL/GenBank/DDBJ databases">
        <title>Evolutionary Origins and Diversification of the Mycorrhizal Mutualists.</title>
        <authorList>
            <consortium name="DOE Joint Genome Institute"/>
            <consortium name="Mycorrhizal Genomics Consortium"/>
            <person name="Kohler A."/>
            <person name="Kuo A."/>
            <person name="Nagy L.G."/>
            <person name="Floudas D."/>
            <person name="Copeland A."/>
            <person name="Barry K.W."/>
            <person name="Cichocki N."/>
            <person name="Veneault-Fourrey C."/>
            <person name="LaButti K."/>
            <person name="Lindquist E.A."/>
            <person name="Lipzen A."/>
            <person name="Lundell T."/>
            <person name="Morin E."/>
            <person name="Murat C."/>
            <person name="Riley R."/>
            <person name="Ohm R."/>
            <person name="Sun H."/>
            <person name="Tunlid A."/>
            <person name="Henrissat B."/>
            <person name="Grigoriev I.V."/>
            <person name="Hibbett D.S."/>
            <person name="Martin F."/>
        </authorList>
    </citation>
    <scope>NUCLEOTIDE SEQUENCE [LARGE SCALE GENOMIC DNA]</scope>
    <source>
        <strain evidence="2">Foug A</strain>
    </source>
</reference>
<accession>A0A0C3A1I4</accession>